<dbReference type="Proteomes" id="UP001595978">
    <property type="component" value="Unassembled WGS sequence"/>
</dbReference>
<comment type="caution">
    <text evidence="1">The sequence shown here is derived from an EMBL/GenBank/DDBJ whole genome shotgun (WGS) entry which is preliminary data.</text>
</comment>
<organism evidence="1 2">
    <name type="scientific">Ureibacillus suwonensis</name>
    <dbReference type="NCBI Taxonomy" id="313007"/>
    <lineage>
        <taxon>Bacteria</taxon>
        <taxon>Bacillati</taxon>
        <taxon>Bacillota</taxon>
        <taxon>Bacilli</taxon>
        <taxon>Bacillales</taxon>
        <taxon>Caryophanaceae</taxon>
        <taxon>Ureibacillus</taxon>
    </lineage>
</organism>
<name>A0ABW0RE24_9BACL</name>
<keyword evidence="2" id="KW-1185">Reference proteome</keyword>
<gene>
    <name evidence="1" type="ORF">ACFPOH_12920</name>
</gene>
<evidence type="ECO:0008006" key="3">
    <source>
        <dbReference type="Google" id="ProtNLM"/>
    </source>
</evidence>
<accession>A0ABW0RE24</accession>
<evidence type="ECO:0000313" key="2">
    <source>
        <dbReference type="Proteomes" id="UP001595978"/>
    </source>
</evidence>
<dbReference type="RefSeq" id="WP_390310023.1">
    <property type="nucleotide sequence ID" value="NZ_JBHSNQ010000172.1"/>
</dbReference>
<evidence type="ECO:0000313" key="1">
    <source>
        <dbReference type="EMBL" id="MFC5542608.1"/>
    </source>
</evidence>
<proteinExistence type="predicted"/>
<sequence length="319" mass="37554">MKLWHVEMMDEIVTLDIGRITILKGSHKKWFRIARRIQDFFSNRTSEVKIYEDGQLINKGDWECFMIPYNESIHLDKINSKSPLQFIHEKIVDSLVSSPQYEAILEEWEILKEEEEVINKMILEKFDLQFELKEFDAPYLKDFIVLSSKKGMLTPIDIKILALKLLLEKELMKRLLIIVELPELYAEEHELGELLFLLNQLVNRGCMVMMITNIDDIKGRRNWILKGEVVNEAKLEMLKPKVFNTVPLPIDNEDFLIAKDTLLSSVDKVSLERIFSLDLRDIHNKHIVILYIILKLLGIEWKVDFTTFPANLRKFFAGY</sequence>
<reference evidence="2" key="1">
    <citation type="journal article" date="2019" name="Int. J. Syst. Evol. Microbiol.">
        <title>The Global Catalogue of Microorganisms (GCM) 10K type strain sequencing project: providing services to taxonomists for standard genome sequencing and annotation.</title>
        <authorList>
            <consortium name="The Broad Institute Genomics Platform"/>
            <consortium name="The Broad Institute Genome Sequencing Center for Infectious Disease"/>
            <person name="Wu L."/>
            <person name="Ma J."/>
        </authorList>
    </citation>
    <scope>NUCLEOTIDE SEQUENCE [LARGE SCALE GENOMIC DNA]</scope>
    <source>
        <strain evidence="2">CCUG 56331</strain>
    </source>
</reference>
<protein>
    <recommendedName>
        <fullName evidence="3">ABC transporter domain-containing protein</fullName>
    </recommendedName>
</protein>
<dbReference type="EMBL" id="JBHSNQ010000172">
    <property type="protein sequence ID" value="MFC5542608.1"/>
    <property type="molecule type" value="Genomic_DNA"/>
</dbReference>